<evidence type="ECO:0000256" key="1">
    <source>
        <dbReference type="SAM" id="Phobius"/>
    </source>
</evidence>
<reference evidence="3" key="1">
    <citation type="submission" date="2016-09" db="EMBL/GenBank/DDBJ databases">
        <title>Draft genome sequence of a novel species of the family Streptococcaceae isolated from flowers.</title>
        <authorList>
            <person name="Chuah L.-O."/>
            <person name="Yap K.-P."/>
            <person name="Thong K.L."/>
            <person name="Liong M.T."/>
            <person name="Ahmad R."/>
            <person name="Rusul G."/>
        </authorList>
    </citation>
    <scope>NUCLEOTIDE SEQUENCE [LARGE SCALE GENOMIC DNA]</scope>
    <source>
        <strain evidence="3">DF1</strain>
    </source>
</reference>
<dbReference type="AlphaFoldDB" id="A0A1E8GK24"/>
<feature type="transmembrane region" description="Helical" evidence="1">
    <location>
        <begin position="250"/>
        <end position="267"/>
    </location>
</feature>
<dbReference type="STRING" id="1859473.BG261_06765"/>
<feature type="transmembrane region" description="Helical" evidence="1">
    <location>
        <begin position="279"/>
        <end position="297"/>
    </location>
</feature>
<gene>
    <name evidence="2" type="ORF">BG261_06765</name>
</gene>
<feature type="transmembrane region" description="Helical" evidence="1">
    <location>
        <begin position="50"/>
        <end position="69"/>
    </location>
</feature>
<evidence type="ECO:0000313" key="2">
    <source>
        <dbReference type="EMBL" id="OFI48592.1"/>
    </source>
</evidence>
<evidence type="ECO:0008006" key="4">
    <source>
        <dbReference type="Google" id="ProtNLM"/>
    </source>
</evidence>
<dbReference type="EMBL" id="MKIR01000024">
    <property type="protein sequence ID" value="OFI48592.1"/>
    <property type="molecule type" value="Genomic_DNA"/>
</dbReference>
<feature type="transmembrane region" description="Helical" evidence="1">
    <location>
        <begin position="228"/>
        <end position="244"/>
    </location>
</feature>
<evidence type="ECO:0000313" key="3">
    <source>
        <dbReference type="Proteomes" id="UP000178622"/>
    </source>
</evidence>
<protein>
    <recommendedName>
        <fullName evidence="4">Polysaccharide polymerase</fullName>
    </recommendedName>
</protein>
<feature type="transmembrane region" description="Helical" evidence="1">
    <location>
        <begin position="23"/>
        <end position="44"/>
    </location>
</feature>
<sequence length="445" mass="50315">MIAYLILLIVSIYTVYLFENKKYINLVITILLFTISAPNIALKSMKFDSLYLYVVILLMLSVLYLKKLIVSNLYRFTFNIYVALMLLFFFSWIIKSRLAPISVIMTLAGMIKFLIILAVVQTIFEILNIDIKILLKEFFIVGLLINILATAYQIVSPLNAYKLFSELYSSNTATYYISADAQGNTGGFVKGSFTRYFGLFDSPMLLGCFSLFATVFFIYFILFSQDKIFKNLLFLLASLVLGILSTTKTYLIGLPLMCVIMIVLYVFSTKLTYNKLWKLLSIAFIFVMLFLCGPKILDFIVRIKPNVTYYLEFLRNPSSIFSTRLGDGGYIGQLLDVVKDNLFIGVGPASIKGEPIADNAYLVLLHHGGLIAIVLVGILFIKFITISLSTKNMLGLFFILVLLFLSTGQTILVGANVTLFVYFYLINLQEDNKKLIFIFGGKNDS</sequence>
<comment type="caution">
    <text evidence="2">The sequence shown here is derived from an EMBL/GenBank/DDBJ whole genome shotgun (WGS) entry which is preliminary data.</text>
</comment>
<feature type="transmembrane region" description="Helical" evidence="1">
    <location>
        <begin position="393"/>
        <end position="425"/>
    </location>
</feature>
<feature type="transmembrane region" description="Helical" evidence="1">
    <location>
        <begin position="138"/>
        <end position="155"/>
    </location>
</feature>
<keyword evidence="3" id="KW-1185">Reference proteome</keyword>
<feature type="transmembrane region" description="Helical" evidence="1">
    <location>
        <begin position="204"/>
        <end position="223"/>
    </location>
</feature>
<feature type="transmembrane region" description="Helical" evidence="1">
    <location>
        <begin position="76"/>
        <end position="94"/>
    </location>
</feature>
<keyword evidence="1" id="KW-0812">Transmembrane</keyword>
<keyword evidence="1" id="KW-1133">Transmembrane helix</keyword>
<proteinExistence type="predicted"/>
<dbReference type="Proteomes" id="UP000178622">
    <property type="component" value="Unassembled WGS sequence"/>
</dbReference>
<accession>A0A1E8GK24</accession>
<organism evidence="2 3">
    <name type="scientific">Floricoccus tropicus</name>
    <dbReference type="NCBI Taxonomy" id="1859473"/>
    <lineage>
        <taxon>Bacteria</taxon>
        <taxon>Bacillati</taxon>
        <taxon>Bacillota</taxon>
        <taxon>Bacilli</taxon>
        <taxon>Lactobacillales</taxon>
        <taxon>Streptococcaceae</taxon>
        <taxon>Floricoccus</taxon>
    </lineage>
</organism>
<feature type="transmembrane region" description="Helical" evidence="1">
    <location>
        <begin position="360"/>
        <end position="381"/>
    </location>
</feature>
<name>A0A1E8GK24_9LACT</name>
<keyword evidence="1" id="KW-0472">Membrane</keyword>
<feature type="transmembrane region" description="Helical" evidence="1">
    <location>
        <begin position="100"/>
        <end position="126"/>
    </location>
</feature>